<evidence type="ECO:0000256" key="6">
    <source>
        <dbReference type="SAM" id="SignalP"/>
    </source>
</evidence>
<dbReference type="Proteomes" id="UP000002965">
    <property type="component" value="Unassembled WGS sequence"/>
</dbReference>
<dbReference type="InterPro" id="IPR008979">
    <property type="entry name" value="Galactose-bd-like_sf"/>
</dbReference>
<evidence type="ECO:0000259" key="9">
    <source>
        <dbReference type="Pfam" id="PF21467"/>
    </source>
</evidence>
<comment type="similarity">
    <text evidence="1">Belongs to the glycosyl hydrolase 2 family.</text>
</comment>
<feature type="chain" id="PRO_5003716077" evidence="6">
    <location>
        <begin position="20"/>
        <end position="930"/>
    </location>
</feature>
<dbReference type="Gene3D" id="2.60.120.260">
    <property type="entry name" value="Galactose-binding domain-like"/>
    <property type="match status" value="2"/>
</dbReference>
<dbReference type="GO" id="GO:0004553">
    <property type="term" value="F:hydrolase activity, hydrolyzing O-glycosyl compounds"/>
    <property type="evidence" value="ECO:0007669"/>
    <property type="project" value="InterPro"/>
</dbReference>
<dbReference type="InterPro" id="IPR048913">
    <property type="entry name" value="BetaGal_gal-bd"/>
</dbReference>
<keyword evidence="11" id="KW-1185">Reference proteome</keyword>
<dbReference type="PANTHER" id="PTHR23421">
    <property type="entry name" value="BETA-GALACTOSIDASE RELATED"/>
    <property type="match status" value="1"/>
</dbReference>
<keyword evidence="3" id="KW-0378">Hydrolase</keyword>
<dbReference type="EMBL" id="AGXF01000001">
    <property type="protein sequence ID" value="EIY23497.1"/>
    <property type="molecule type" value="Genomic_DNA"/>
</dbReference>
<comment type="caution">
    <text evidence="10">The sequence shown here is derived from an EMBL/GenBank/DDBJ whole genome shotgun (WGS) entry which is preliminary data.</text>
</comment>
<evidence type="ECO:0000256" key="5">
    <source>
        <dbReference type="RuleBase" id="RU003679"/>
    </source>
</evidence>
<dbReference type="Pfam" id="PF02837">
    <property type="entry name" value="Glyco_hydro_2_N"/>
    <property type="match status" value="1"/>
</dbReference>
<feature type="domain" description="Glycoside hydrolase 35 catalytic" evidence="7">
    <location>
        <begin position="40"/>
        <end position="371"/>
    </location>
</feature>
<dbReference type="SUPFAM" id="SSF49785">
    <property type="entry name" value="Galactose-binding domain-like"/>
    <property type="match status" value="2"/>
</dbReference>
<feature type="domain" description="Beta-galactosidase galactose-binding" evidence="9">
    <location>
        <begin position="826"/>
        <end position="887"/>
    </location>
</feature>
<evidence type="ECO:0000256" key="2">
    <source>
        <dbReference type="ARBA" id="ARBA00009809"/>
    </source>
</evidence>
<dbReference type="PRINTS" id="PR00742">
    <property type="entry name" value="GLHYDRLASE35"/>
</dbReference>
<dbReference type="RefSeq" id="WP_005679926.1">
    <property type="nucleotide sequence ID" value="NZ_CAXUCB010000002.1"/>
</dbReference>
<dbReference type="Gene3D" id="3.20.20.80">
    <property type="entry name" value="Glycosidases"/>
    <property type="match status" value="1"/>
</dbReference>
<dbReference type="HOGENOM" id="CLU_007853_5_0_10"/>
<dbReference type="InterPro" id="IPR031330">
    <property type="entry name" value="Gly_Hdrlase_35_cat"/>
</dbReference>
<dbReference type="SUPFAM" id="SSF51445">
    <property type="entry name" value="(Trans)glycosidases"/>
    <property type="match status" value="1"/>
</dbReference>
<evidence type="ECO:0000259" key="7">
    <source>
        <dbReference type="Pfam" id="PF01301"/>
    </source>
</evidence>
<keyword evidence="6" id="KW-0732">Signal</keyword>
<dbReference type="GeneID" id="75112920"/>
<evidence type="ECO:0000313" key="11">
    <source>
        <dbReference type="Proteomes" id="UP000002965"/>
    </source>
</evidence>
<gene>
    <name evidence="10" type="ORF">HMPREF1061_00229</name>
</gene>
<dbReference type="PATRIC" id="fig|997873.3.peg.241"/>
<protein>
    <submittedName>
        <fullName evidence="10">Uncharacterized protein</fullName>
    </submittedName>
</protein>
<proteinExistence type="inferred from homology"/>
<feature type="domain" description="Glycosyl hydrolases family 2 sugar binding" evidence="8">
    <location>
        <begin position="676"/>
        <end position="752"/>
    </location>
</feature>
<sequence>MNKLITLILVCCFAFNLYAEQLPAKQFSHPERIRYDQHCFTIEGRDIFILSAAFHYFRVPQELWRDRFRKIKEAGFNTVETYVPWNWHERTMPRNVKDYSQCDFDDLKAWLKMAHEEFGLYTIVRPGPFICAEWAGGGYPRWVAKSCPAKYDTSFWLRSNHPEHMKWTKHWYDAVCPVFAEEQLTRKKSGEKGIIMVQLENEYIYFGMESEKKEEVLRDMAAYCTNNGIEVPLFTCVTPEVRGSKDAVISQLFDMDNQYVWWNIQEAKSRIEDLKRQQPNAPAFVCELQGGWFSTVGGGLSEDSYLDGRHARGMALMAMAGGSTGLNYYMFFGGTNLAGWGARRMTTSYDYGAALKESGGVSEKFAAVKGVGDFVNRFGTQLARSEAIEFTTSDNIKDLTVGVRRTKEGTLFIFIFNKDKKKAFRDNVQFHIKGMPAFNVYCSVEPLDSKVLVLSQANGQCEWYPKEQTLPERPVNMPMPIRIAQAERCDETFQGNWRPLRKGVSLPEIGVNDCRYSMYRSVVKLSKKEVEEYGTLVCEMFTADPLYVQVNGKIAKRASTDELDNTFVIDGLLHEGNNEIVSIYENRGHAHGYRPMEELSGMKSAGLGKKQSAILPIEKWEVKKVENNVKDIKSLLSNNEGWETIMLDQSTIANLATLQIAGLEKPEWPAAWVLQGKEGTAIYRTEIEFTPEMIAERKTMIEFACVDDAGTLWVNGKEVASHDAWDKPFVVNIAPYIHNGKNDIAIIVRNQSGAGGLLKGVRLFSELRIKKLLQWEVSSDLGGVVQKICDGITTNGNWEVVSLKTDGMLARKGNNIQPKGKRDALLTWYKVTFDLPTQSADCWIPWRAVINASGTGYMWLNGHNIGRHWEEGPQREFYLPECWLNMGGSNTLVLGLRQSENGGAVLEGIEIVPYYEDAEIRIKTNDYEKE</sequence>
<dbReference type="InterPro" id="IPR017853">
    <property type="entry name" value="GH"/>
</dbReference>
<dbReference type="InterPro" id="IPR001944">
    <property type="entry name" value="Glycoside_Hdrlase_35"/>
</dbReference>
<feature type="signal peptide" evidence="6">
    <location>
        <begin position="1"/>
        <end position="19"/>
    </location>
</feature>
<reference evidence="10 11" key="1">
    <citation type="submission" date="2012-02" db="EMBL/GenBank/DDBJ databases">
        <title>The Genome Sequence of Bacteroides caccae CL03T12C61.</title>
        <authorList>
            <consortium name="The Broad Institute Genome Sequencing Platform"/>
            <person name="Earl A."/>
            <person name="Ward D."/>
            <person name="Feldgarden M."/>
            <person name="Gevers D."/>
            <person name="Zitomersky N.L."/>
            <person name="Coyne M.J."/>
            <person name="Comstock L.E."/>
            <person name="Young S.K."/>
            <person name="Zeng Q."/>
            <person name="Gargeya S."/>
            <person name="Fitzgerald M."/>
            <person name="Haas B."/>
            <person name="Abouelleil A."/>
            <person name="Alvarado L."/>
            <person name="Arachchi H.M."/>
            <person name="Berlin A."/>
            <person name="Chapman S.B."/>
            <person name="Gearin G."/>
            <person name="Goldberg J."/>
            <person name="Griggs A."/>
            <person name="Gujja S."/>
            <person name="Hansen M."/>
            <person name="Heiman D."/>
            <person name="Howarth C."/>
            <person name="Larimer J."/>
            <person name="Lui A."/>
            <person name="MacDonald P.J.P."/>
            <person name="McCowen C."/>
            <person name="Montmayeur A."/>
            <person name="Murphy C."/>
            <person name="Neiman D."/>
            <person name="Pearson M."/>
            <person name="Priest M."/>
            <person name="Roberts A."/>
            <person name="Saif S."/>
            <person name="Shea T."/>
            <person name="Sisk P."/>
            <person name="Stolte C."/>
            <person name="Sykes S."/>
            <person name="Wortman J."/>
            <person name="Nusbaum C."/>
            <person name="Birren B."/>
        </authorList>
    </citation>
    <scope>NUCLEOTIDE SEQUENCE [LARGE SCALE GENOMIC DNA]</scope>
    <source>
        <strain evidence="10 11">CL03T12C61</strain>
    </source>
</reference>
<name>I8VDT3_9BACE</name>
<evidence type="ECO:0000256" key="4">
    <source>
        <dbReference type="ARBA" id="ARBA00023295"/>
    </source>
</evidence>
<accession>I8VDT3</accession>
<evidence type="ECO:0000313" key="10">
    <source>
        <dbReference type="EMBL" id="EIY23497.1"/>
    </source>
</evidence>
<dbReference type="OrthoDB" id="703126at2"/>
<dbReference type="GO" id="GO:0005975">
    <property type="term" value="P:carbohydrate metabolic process"/>
    <property type="evidence" value="ECO:0007669"/>
    <property type="project" value="InterPro"/>
</dbReference>
<organism evidence="10 11">
    <name type="scientific">Bacteroides caccae CL03T12C61</name>
    <dbReference type="NCBI Taxonomy" id="997873"/>
    <lineage>
        <taxon>Bacteria</taxon>
        <taxon>Pseudomonadati</taxon>
        <taxon>Bacteroidota</taxon>
        <taxon>Bacteroidia</taxon>
        <taxon>Bacteroidales</taxon>
        <taxon>Bacteroidaceae</taxon>
        <taxon>Bacteroides</taxon>
    </lineage>
</organism>
<evidence type="ECO:0000259" key="8">
    <source>
        <dbReference type="Pfam" id="PF02837"/>
    </source>
</evidence>
<keyword evidence="4" id="KW-0326">Glycosidase</keyword>
<evidence type="ECO:0000256" key="3">
    <source>
        <dbReference type="ARBA" id="ARBA00022801"/>
    </source>
</evidence>
<comment type="similarity">
    <text evidence="2 5">Belongs to the glycosyl hydrolase 35 family.</text>
</comment>
<dbReference type="InterPro" id="IPR006104">
    <property type="entry name" value="Glyco_hydro_2_N"/>
</dbReference>
<dbReference type="Pfam" id="PF01301">
    <property type="entry name" value="Glyco_hydro_35"/>
    <property type="match status" value="1"/>
</dbReference>
<dbReference type="Pfam" id="PF21467">
    <property type="entry name" value="BetaGal_gal-bd"/>
    <property type="match status" value="1"/>
</dbReference>
<evidence type="ECO:0000256" key="1">
    <source>
        <dbReference type="ARBA" id="ARBA00007401"/>
    </source>
</evidence>
<dbReference type="AlphaFoldDB" id="I8VDT3"/>